<evidence type="ECO:0000256" key="1">
    <source>
        <dbReference type="ARBA" id="ARBA00004613"/>
    </source>
</evidence>
<dbReference type="AlphaFoldDB" id="A0A8C9PSB3"/>
<dbReference type="PANTHER" id="PTHR11250:SF2">
    <property type="entry name" value="TACHYKININ-4"/>
    <property type="match status" value="1"/>
</dbReference>
<keyword evidence="4" id="KW-0165">Cleavage on pair of basic residues</keyword>
<dbReference type="PANTHER" id="PTHR11250">
    <property type="entry name" value="TACHYKININ"/>
    <property type="match status" value="1"/>
</dbReference>
<reference evidence="8" key="2">
    <citation type="submission" date="2025-09" db="UniProtKB">
        <authorList>
            <consortium name="Ensembl"/>
        </authorList>
    </citation>
    <scope>IDENTIFICATION</scope>
</reference>
<comment type="subcellular location">
    <subcellularLocation>
        <location evidence="1">Secreted</location>
    </subcellularLocation>
</comment>
<organism evidence="8 9">
    <name type="scientific">Spermophilus dauricus</name>
    <name type="common">Daurian ground squirrel</name>
    <dbReference type="NCBI Taxonomy" id="99837"/>
    <lineage>
        <taxon>Eukaryota</taxon>
        <taxon>Metazoa</taxon>
        <taxon>Chordata</taxon>
        <taxon>Craniata</taxon>
        <taxon>Vertebrata</taxon>
        <taxon>Euteleostomi</taxon>
        <taxon>Mammalia</taxon>
        <taxon>Eutheria</taxon>
        <taxon>Euarchontoglires</taxon>
        <taxon>Glires</taxon>
        <taxon>Rodentia</taxon>
        <taxon>Sciuromorpha</taxon>
        <taxon>Sciuridae</taxon>
        <taxon>Xerinae</taxon>
        <taxon>Marmotini</taxon>
        <taxon>Spermophilus</taxon>
    </lineage>
</organism>
<evidence type="ECO:0000313" key="9">
    <source>
        <dbReference type="Proteomes" id="UP000694422"/>
    </source>
</evidence>
<dbReference type="InterPro" id="IPR013055">
    <property type="entry name" value="Tachy_Neuro_lke_CS"/>
</dbReference>
<evidence type="ECO:0000256" key="5">
    <source>
        <dbReference type="ARBA" id="ARBA00022729"/>
    </source>
</evidence>
<dbReference type="GO" id="GO:0006954">
    <property type="term" value="P:inflammatory response"/>
    <property type="evidence" value="ECO:0007669"/>
    <property type="project" value="TreeGrafter"/>
</dbReference>
<evidence type="ECO:0000256" key="2">
    <source>
        <dbReference type="ARBA" id="ARBA00007518"/>
    </source>
</evidence>
<protein>
    <recommendedName>
        <fullName evidence="10">Tachykinin-4</fullName>
    </recommendedName>
</protein>
<dbReference type="GO" id="GO:0007217">
    <property type="term" value="P:tachykinin receptor signaling pathway"/>
    <property type="evidence" value="ECO:0007669"/>
    <property type="project" value="TreeGrafter"/>
</dbReference>
<keyword evidence="3" id="KW-0964">Secreted</keyword>
<accession>A0A8C9PSB3</accession>
<dbReference type="Ensembl" id="ENSSDAT00000014136.1">
    <property type="protein sequence ID" value="ENSSDAP00000012497.1"/>
    <property type="gene ID" value="ENSSDAG00000011263.1"/>
</dbReference>
<dbReference type="GO" id="GO:0005615">
    <property type="term" value="C:extracellular space"/>
    <property type="evidence" value="ECO:0007669"/>
    <property type="project" value="TreeGrafter"/>
</dbReference>
<reference evidence="8" key="1">
    <citation type="submission" date="2025-08" db="UniProtKB">
        <authorList>
            <consortium name="Ensembl"/>
        </authorList>
    </citation>
    <scope>IDENTIFICATION</scope>
</reference>
<keyword evidence="5 7" id="KW-0732">Signal</keyword>
<proteinExistence type="inferred from homology"/>
<feature type="chain" id="PRO_5034012227" description="Tachykinin-4" evidence="7">
    <location>
        <begin position="17"/>
        <end position="137"/>
    </location>
</feature>
<dbReference type="GO" id="GO:0007204">
    <property type="term" value="P:positive regulation of cytosolic calcium ion concentration"/>
    <property type="evidence" value="ECO:0007669"/>
    <property type="project" value="TreeGrafter"/>
</dbReference>
<evidence type="ECO:0000256" key="6">
    <source>
        <dbReference type="ARBA" id="ARBA00022815"/>
    </source>
</evidence>
<evidence type="ECO:0000313" key="8">
    <source>
        <dbReference type="Ensembl" id="ENSSDAP00000012497.1"/>
    </source>
</evidence>
<evidence type="ECO:0008006" key="10">
    <source>
        <dbReference type="Google" id="ProtNLM"/>
    </source>
</evidence>
<dbReference type="GO" id="GO:0031835">
    <property type="term" value="F:substance P receptor binding"/>
    <property type="evidence" value="ECO:0007669"/>
    <property type="project" value="TreeGrafter"/>
</dbReference>
<evidence type="ECO:0000256" key="7">
    <source>
        <dbReference type="SAM" id="SignalP"/>
    </source>
</evidence>
<evidence type="ECO:0000256" key="3">
    <source>
        <dbReference type="ARBA" id="ARBA00022525"/>
    </source>
</evidence>
<comment type="similarity">
    <text evidence="2">Belongs to the tachykinin family.</text>
</comment>
<sequence>MLPCLTLLLLIGPSVCNTTGDSGEELALSAEAGPWVTLILEEVAVPSIQLQLQEGKRSKANQFFGLMGKQVEGYKLGQMVQALLRRRGSSMEGKRKPLVGHRDIIGKWPCILLPIRQNRLPQATSSSPLGEGRGVGR</sequence>
<keyword evidence="9" id="KW-1185">Reference proteome</keyword>
<keyword evidence="6" id="KW-0027">Amidation</keyword>
<name>A0A8C9PSB3_SPEDA</name>
<feature type="signal peptide" evidence="7">
    <location>
        <begin position="1"/>
        <end position="16"/>
    </location>
</feature>
<dbReference type="PROSITE" id="PS00267">
    <property type="entry name" value="TACHYKININ"/>
    <property type="match status" value="1"/>
</dbReference>
<dbReference type="Proteomes" id="UP000694422">
    <property type="component" value="Unplaced"/>
</dbReference>
<evidence type="ECO:0000256" key="4">
    <source>
        <dbReference type="ARBA" id="ARBA00022685"/>
    </source>
</evidence>